<evidence type="ECO:0000313" key="3">
    <source>
        <dbReference type="Proteomes" id="UP000284706"/>
    </source>
</evidence>
<organism evidence="2 3">
    <name type="scientific">Gymnopilus dilepis</name>
    <dbReference type="NCBI Taxonomy" id="231916"/>
    <lineage>
        <taxon>Eukaryota</taxon>
        <taxon>Fungi</taxon>
        <taxon>Dikarya</taxon>
        <taxon>Basidiomycota</taxon>
        <taxon>Agaricomycotina</taxon>
        <taxon>Agaricomycetes</taxon>
        <taxon>Agaricomycetidae</taxon>
        <taxon>Agaricales</taxon>
        <taxon>Agaricineae</taxon>
        <taxon>Hymenogastraceae</taxon>
        <taxon>Gymnopilus</taxon>
    </lineage>
</organism>
<gene>
    <name evidence="2" type="ORF">CVT26_007130</name>
</gene>
<sequence length="366" mass="40663">MLTSAPTMLRVQRTILVGKRAYHDLVTLPGSKPVISSGPPGYSAVSGHRVTVFGCTGFLGRYLVSKLGKMGTQVIAPYRDEDEARVLKPMGDLGQIVRMEFDVRDEQTIAEAIRHSDTVYNLIGRNYETKNFDLRAANALSAERIAKIAAEYGVPNFIQVSHLSASKSSPSKFYQAKAEAEERVKAVLPTATIIRPGPMYGYEDKLLNNIAGWPIWWKLNHAQTKIRPVHVLDVAQALANLMSRPVPSKTLNLPGPSTLSYEYLLDLVSSVTLQPPSRAPVLPRSVATLIARLGQNVWWPTLSPDEVTRRYIDDADLPGDWDVVGVEPSEIETHAITYLRRYRSAENYVRPVIFPPRPSAVVAEEY</sequence>
<dbReference type="InterPro" id="IPR051207">
    <property type="entry name" value="ComplexI_NDUFA9_subunit"/>
</dbReference>
<dbReference type="OrthoDB" id="275457at2759"/>
<evidence type="ECO:0000313" key="2">
    <source>
        <dbReference type="EMBL" id="PPQ72299.1"/>
    </source>
</evidence>
<keyword evidence="3" id="KW-1185">Reference proteome</keyword>
<dbReference type="PANTHER" id="PTHR12126">
    <property type="entry name" value="NADH-UBIQUINONE OXIDOREDUCTASE 39 KDA SUBUNIT-RELATED"/>
    <property type="match status" value="1"/>
</dbReference>
<comment type="caution">
    <text evidence="2">The sequence shown here is derived from an EMBL/GenBank/DDBJ whole genome shotgun (WGS) entry which is preliminary data.</text>
</comment>
<dbReference type="SUPFAM" id="SSF51735">
    <property type="entry name" value="NAD(P)-binding Rossmann-fold domains"/>
    <property type="match status" value="1"/>
</dbReference>
<dbReference type="InterPro" id="IPR036291">
    <property type="entry name" value="NAD(P)-bd_dom_sf"/>
</dbReference>
<evidence type="ECO:0000259" key="1">
    <source>
        <dbReference type="Pfam" id="PF13460"/>
    </source>
</evidence>
<name>A0A409W198_9AGAR</name>
<dbReference type="Proteomes" id="UP000284706">
    <property type="component" value="Unassembled WGS sequence"/>
</dbReference>
<dbReference type="InParanoid" id="A0A409W198"/>
<dbReference type="CDD" id="cd05271">
    <property type="entry name" value="NDUFA9_like_SDR_a"/>
    <property type="match status" value="1"/>
</dbReference>
<dbReference type="PANTHER" id="PTHR12126:SF11">
    <property type="entry name" value="NADH DEHYDROGENASE [UBIQUINONE] 1 ALPHA SUBCOMPLEX SUBUNIT 9, MITOCHONDRIAL"/>
    <property type="match status" value="1"/>
</dbReference>
<dbReference type="GO" id="GO:0005739">
    <property type="term" value="C:mitochondrion"/>
    <property type="evidence" value="ECO:0007669"/>
    <property type="project" value="TreeGrafter"/>
</dbReference>
<accession>A0A409W198</accession>
<protein>
    <recommendedName>
        <fullName evidence="1">NAD(P)-binding domain-containing protein</fullName>
    </recommendedName>
</protein>
<dbReference type="Pfam" id="PF13460">
    <property type="entry name" value="NAD_binding_10"/>
    <property type="match status" value="1"/>
</dbReference>
<reference evidence="2 3" key="1">
    <citation type="journal article" date="2018" name="Evol. Lett.">
        <title>Horizontal gene cluster transfer increased hallucinogenic mushroom diversity.</title>
        <authorList>
            <person name="Reynolds H.T."/>
            <person name="Vijayakumar V."/>
            <person name="Gluck-Thaler E."/>
            <person name="Korotkin H.B."/>
            <person name="Matheny P.B."/>
            <person name="Slot J.C."/>
        </authorList>
    </citation>
    <scope>NUCLEOTIDE SEQUENCE [LARGE SCALE GENOMIC DNA]</scope>
    <source>
        <strain evidence="2 3">SRW20</strain>
    </source>
</reference>
<dbReference type="AlphaFoldDB" id="A0A409W198"/>
<dbReference type="GO" id="GO:0044877">
    <property type="term" value="F:protein-containing complex binding"/>
    <property type="evidence" value="ECO:0007669"/>
    <property type="project" value="TreeGrafter"/>
</dbReference>
<dbReference type="Gene3D" id="3.40.50.720">
    <property type="entry name" value="NAD(P)-binding Rossmann-like Domain"/>
    <property type="match status" value="1"/>
</dbReference>
<dbReference type="EMBL" id="NHYE01005464">
    <property type="protein sequence ID" value="PPQ72299.1"/>
    <property type="molecule type" value="Genomic_DNA"/>
</dbReference>
<dbReference type="InterPro" id="IPR016040">
    <property type="entry name" value="NAD(P)-bd_dom"/>
</dbReference>
<feature type="domain" description="NAD(P)-binding" evidence="1">
    <location>
        <begin position="54"/>
        <end position="199"/>
    </location>
</feature>
<proteinExistence type="predicted"/>
<dbReference type="STRING" id="231916.A0A409W198"/>